<keyword evidence="4" id="KW-0413">Isomerase</keyword>
<keyword evidence="2" id="KW-0408">Iron</keyword>
<dbReference type="EMBL" id="NTJZ01000007">
    <property type="protein sequence ID" value="PDH33654.1"/>
    <property type="molecule type" value="Genomic_DNA"/>
</dbReference>
<dbReference type="Gene3D" id="3.30.2020.30">
    <property type="match status" value="1"/>
</dbReference>
<dbReference type="GO" id="GO:0016853">
    <property type="term" value="F:isomerase activity"/>
    <property type="evidence" value="ECO:0007669"/>
    <property type="project" value="UniProtKB-KW"/>
</dbReference>
<dbReference type="PANTHER" id="PTHR35303:SF5">
    <property type="entry name" value="OS02G0197800 PROTEIN"/>
    <property type="match status" value="1"/>
</dbReference>
<evidence type="ECO:0000256" key="1">
    <source>
        <dbReference type="ARBA" id="ARBA00022723"/>
    </source>
</evidence>
<evidence type="ECO:0000313" key="4">
    <source>
        <dbReference type="EMBL" id="PDH33654.1"/>
    </source>
</evidence>
<dbReference type="InterPro" id="IPR038492">
    <property type="entry name" value="GBBH-like_N_sf"/>
</dbReference>
<name>A0A2A5WBH8_9GAMM</name>
<dbReference type="GO" id="GO:0046872">
    <property type="term" value="F:metal ion binding"/>
    <property type="evidence" value="ECO:0007669"/>
    <property type="project" value="UniProtKB-KW"/>
</dbReference>
<evidence type="ECO:0000256" key="2">
    <source>
        <dbReference type="ARBA" id="ARBA00023004"/>
    </source>
</evidence>
<dbReference type="InterPro" id="IPR010376">
    <property type="entry name" value="GBBH-like_N"/>
</dbReference>
<organism evidence="4 5">
    <name type="scientific">OM182 bacterium MED-G28</name>
    <dbReference type="NCBI Taxonomy" id="1986256"/>
    <lineage>
        <taxon>Bacteria</taxon>
        <taxon>Pseudomonadati</taxon>
        <taxon>Pseudomonadota</taxon>
        <taxon>Gammaproteobacteria</taxon>
        <taxon>OMG group</taxon>
        <taxon>OM182 clade</taxon>
    </lineage>
</organism>
<dbReference type="Proteomes" id="UP000219329">
    <property type="component" value="Unassembled WGS sequence"/>
</dbReference>
<accession>A0A2A5WBH8</accession>
<dbReference type="Pfam" id="PF06155">
    <property type="entry name" value="GBBH-like_N"/>
    <property type="match status" value="1"/>
</dbReference>
<protein>
    <submittedName>
        <fullName evidence="4">1-(5-phosphoribosyl)-5-((5-phosphoribosylamino)methylideneamino)imidazole-4-carboxamide isomerase</fullName>
    </submittedName>
</protein>
<gene>
    <name evidence="4" type="ORF">CNF02_07970</name>
</gene>
<comment type="caution">
    <text evidence="4">The sequence shown here is derived from an EMBL/GenBank/DDBJ whole genome shotgun (WGS) entry which is preliminary data.</text>
</comment>
<sequence>MSPFTPTDINLHRQSSVLELVYADGSTYELTAEFLRVNSPSAEVRGHGKGQEILQTGKRQVKLINIQAVGSYAVKLVFDDGHDTGIYSWPYLQELSHNKNDLWNSYLGKLQAAGETREALPADTQVIKIQPVQD</sequence>
<keyword evidence="1" id="KW-0479">Metal-binding</keyword>
<reference evidence="4 5" key="1">
    <citation type="submission" date="2017-08" db="EMBL/GenBank/DDBJ databases">
        <title>Fine stratification of microbial communities through a metagenomic profile of the photic zone.</title>
        <authorList>
            <person name="Haro-Moreno J.M."/>
            <person name="Lopez-Perez M."/>
            <person name="De La Torre J."/>
            <person name="Picazo A."/>
            <person name="Camacho A."/>
            <person name="Rodriguez-Valera F."/>
        </authorList>
    </citation>
    <scope>NUCLEOTIDE SEQUENCE [LARGE SCALE GENOMIC DNA]</scope>
    <source>
        <strain evidence="4">MED-G28</strain>
    </source>
</reference>
<proteinExistence type="predicted"/>
<feature type="domain" description="Gamma-butyrobetaine hydroxylase-like N-terminal" evidence="3">
    <location>
        <begin position="9"/>
        <end position="92"/>
    </location>
</feature>
<evidence type="ECO:0000259" key="3">
    <source>
        <dbReference type="Pfam" id="PF06155"/>
    </source>
</evidence>
<evidence type="ECO:0000313" key="5">
    <source>
        <dbReference type="Proteomes" id="UP000219329"/>
    </source>
</evidence>
<dbReference type="PANTHER" id="PTHR35303">
    <property type="entry name" value="OS02G0197800 PROTEIN"/>
    <property type="match status" value="1"/>
</dbReference>
<dbReference type="AlphaFoldDB" id="A0A2A5WBH8"/>